<dbReference type="EMBL" id="BARS01040524">
    <property type="protein sequence ID" value="GAG36626.1"/>
    <property type="molecule type" value="Genomic_DNA"/>
</dbReference>
<proteinExistence type="predicted"/>
<reference evidence="1" key="1">
    <citation type="journal article" date="2014" name="Front. Microbiol.">
        <title>High frequency of phylogenetically diverse reductive dehalogenase-homologous genes in deep subseafloor sedimentary metagenomes.</title>
        <authorList>
            <person name="Kawai M."/>
            <person name="Futagami T."/>
            <person name="Toyoda A."/>
            <person name="Takaki Y."/>
            <person name="Nishi S."/>
            <person name="Hori S."/>
            <person name="Arai W."/>
            <person name="Tsubouchi T."/>
            <person name="Morono Y."/>
            <person name="Uchiyama I."/>
            <person name="Ito T."/>
            <person name="Fujiyama A."/>
            <person name="Inagaki F."/>
            <person name="Takami H."/>
        </authorList>
    </citation>
    <scope>NUCLEOTIDE SEQUENCE</scope>
    <source>
        <strain evidence="1">Expedition CK06-06</strain>
    </source>
</reference>
<comment type="caution">
    <text evidence="1">The sequence shown here is derived from an EMBL/GenBank/DDBJ whole genome shotgun (WGS) entry which is preliminary data.</text>
</comment>
<protein>
    <submittedName>
        <fullName evidence="1">Uncharacterized protein</fullName>
    </submittedName>
</protein>
<feature type="non-terminal residue" evidence="1">
    <location>
        <position position="1"/>
    </location>
</feature>
<organism evidence="1">
    <name type="scientific">marine sediment metagenome</name>
    <dbReference type="NCBI Taxonomy" id="412755"/>
    <lineage>
        <taxon>unclassified sequences</taxon>
        <taxon>metagenomes</taxon>
        <taxon>ecological metagenomes</taxon>
    </lineage>
</organism>
<gene>
    <name evidence="1" type="ORF">S01H1_61755</name>
</gene>
<evidence type="ECO:0000313" key="1">
    <source>
        <dbReference type="EMBL" id="GAG36626.1"/>
    </source>
</evidence>
<accession>X0YII0</accession>
<dbReference type="Pfam" id="PF18742">
    <property type="entry name" value="DpnII-MboI"/>
    <property type="match status" value="1"/>
</dbReference>
<name>X0YII0_9ZZZZ</name>
<sequence length="197" mass="22784">TDQLILERENQSNFESNIEFVNALIEGVKKVDETDELQKKLLKITSLAKRAPAKMDYIPKIQSSMIGHLSLLFKDKLPIFLDPKPGDEKKLQREMYKLMRVSNYSPNWDSDQVTYSTRGSKPDFTFNEEKIAIEAKYIGKSTRVNNIVEQMAADCTLYSKQYDIIIFVIYDMLSKISDIEVFSDDFQRDGHIVIVVK</sequence>
<dbReference type="AlphaFoldDB" id="X0YII0"/>